<feature type="transmembrane region" description="Helical" evidence="7">
    <location>
        <begin position="49"/>
        <end position="71"/>
    </location>
</feature>
<evidence type="ECO:0000313" key="11">
    <source>
        <dbReference type="Proteomes" id="UP000027439"/>
    </source>
</evidence>
<name>A0A069PAT4_9BURK</name>
<dbReference type="GO" id="GO:0016020">
    <property type="term" value="C:membrane"/>
    <property type="evidence" value="ECO:0007669"/>
    <property type="project" value="GOC"/>
</dbReference>
<dbReference type="PANTHER" id="PTHR21624:SF1">
    <property type="entry name" value="ALKYLGLYCEROL MONOOXYGENASE"/>
    <property type="match status" value="1"/>
</dbReference>
<organism evidence="10 11">
    <name type="scientific">Caballeronia grimmiae</name>
    <dbReference type="NCBI Taxonomy" id="1071679"/>
    <lineage>
        <taxon>Bacteria</taxon>
        <taxon>Pseudomonadati</taxon>
        <taxon>Pseudomonadota</taxon>
        <taxon>Betaproteobacteria</taxon>
        <taxon>Burkholderiales</taxon>
        <taxon>Burkholderiaceae</taxon>
        <taxon>Caballeronia</taxon>
    </lineage>
</organism>
<keyword evidence="5" id="KW-0443">Lipid metabolism</keyword>
<evidence type="ECO:0000256" key="2">
    <source>
        <dbReference type="ARBA" id="ARBA00022692"/>
    </source>
</evidence>
<reference evidence="9" key="4">
    <citation type="submission" date="2024-05" db="EMBL/GenBank/DDBJ databases">
        <authorList>
            <person name="Sun Q."/>
            <person name="Zhou Y."/>
        </authorList>
    </citation>
    <scope>NUCLEOTIDE SEQUENCE</scope>
    <source>
        <strain evidence="9">CGMCC 1.11013</strain>
    </source>
</reference>
<proteinExistence type="predicted"/>
<evidence type="ECO:0000256" key="3">
    <source>
        <dbReference type="ARBA" id="ARBA00022989"/>
    </source>
</evidence>
<dbReference type="GO" id="GO:0006643">
    <property type="term" value="P:membrane lipid metabolic process"/>
    <property type="evidence" value="ECO:0007669"/>
    <property type="project" value="TreeGrafter"/>
</dbReference>
<evidence type="ECO:0000256" key="6">
    <source>
        <dbReference type="ARBA" id="ARBA00023136"/>
    </source>
</evidence>
<reference evidence="9" key="1">
    <citation type="journal article" date="2014" name="Int. J. Syst. Evol. Microbiol.">
        <title>Complete genome of a new Firmicutes species belonging to the dominant human colonic microbiota ('Ruminococcus bicirculans') reveals two chromosomes and a selective capacity to utilize plant glucans.</title>
        <authorList>
            <consortium name="NISC Comparative Sequencing Program"/>
            <person name="Wegmann U."/>
            <person name="Louis P."/>
            <person name="Goesmann A."/>
            <person name="Henrissat B."/>
            <person name="Duncan S.H."/>
            <person name="Flint H.J."/>
        </authorList>
    </citation>
    <scope>NUCLEOTIDE SEQUENCE</scope>
    <source>
        <strain evidence="9">CGMCC 1.11013</strain>
    </source>
</reference>
<dbReference type="GO" id="GO:0005506">
    <property type="term" value="F:iron ion binding"/>
    <property type="evidence" value="ECO:0007669"/>
    <property type="project" value="InterPro"/>
</dbReference>
<comment type="subcellular location">
    <subcellularLocation>
        <location evidence="1">Endomembrane system</location>
        <topology evidence="1">Multi-pass membrane protein</topology>
    </subcellularLocation>
</comment>
<keyword evidence="2 7" id="KW-0812">Transmembrane</keyword>
<feature type="transmembrane region" description="Helical" evidence="7">
    <location>
        <begin position="83"/>
        <end position="100"/>
    </location>
</feature>
<reference evidence="12" key="3">
    <citation type="journal article" date="2019" name="Int. J. Syst. Evol. Microbiol.">
        <title>The Global Catalogue of Microorganisms (GCM) 10K type strain sequencing project: providing services to taxonomists for standard genome sequencing and annotation.</title>
        <authorList>
            <consortium name="The Broad Institute Genomics Platform"/>
            <consortium name="The Broad Institute Genome Sequencing Center for Infectious Disease"/>
            <person name="Wu L."/>
            <person name="Ma J."/>
        </authorList>
    </citation>
    <scope>NUCLEOTIDE SEQUENCE [LARGE SCALE GENOMIC DNA]</scope>
    <source>
        <strain evidence="12">CGMCC 1.11013</strain>
    </source>
</reference>
<dbReference type="GO" id="GO:0012505">
    <property type="term" value="C:endomembrane system"/>
    <property type="evidence" value="ECO:0007669"/>
    <property type="project" value="UniProtKB-SubCell"/>
</dbReference>
<evidence type="ECO:0000259" key="8">
    <source>
        <dbReference type="Pfam" id="PF04116"/>
    </source>
</evidence>
<evidence type="ECO:0000256" key="4">
    <source>
        <dbReference type="ARBA" id="ARBA00023002"/>
    </source>
</evidence>
<evidence type="ECO:0000313" key="12">
    <source>
        <dbReference type="Proteomes" id="UP000597138"/>
    </source>
</evidence>
<feature type="transmembrane region" description="Helical" evidence="7">
    <location>
        <begin position="7"/>
        <end position="29"/>
    </location>
</feature>
<keyword evidence="12" id="KW-1185">Reference proteome</keyword>
<reference evidence="10 11" key="2">
    <citation type="submission" date="2014-03" db="EMBL/GenBank/DDBJ databases">
        <title>Draft Genome Sequences of Four Burkholderia Strains.</title>
        <authorList>
            <person name="Liu X.Y."/>
            <person name="Li C.X."/>
            <person name="Xu J.H."/>
        </authorList>
    </citation>
    <scope>NUCLEOTIDE SEQUENCE [LARGE SCALE GENOMIC DNA]</scope>
    <source>
        <strain evidence="10 11">R27</strain>
    </source>
</reference>
<dbReference type="PANTHER" id="PTHR21624">
    <property type="entry name" value="STEROL DESATURASE-RELATED PROTEIN"/>
    <property type="match status" value="1"/>
</dbReference>
<keyword evidence="6 7" id="KW-0472">Membrane</keyword>
<dbReference type="EMBL" id="BMEG01000002">
    <property type="protein sequence ID" value="GGD61919.1"/>
    <property type="molecule type" value="Genomic_DNA"/>
</dbReference>
<comment type="caution">
    <text evidence="10">The sequence shown here is derived from an EMBL/GenBank/DDBJ whole genome shotgun (WGS) entry which is preliminary data.</text>
</comment>
<accession>A0A069PAT4</accession>
<dbReference type="RefSeq" id="WP_035965871.1">
    <property type="nucleotide sequence ID" value="NZ_BMEG01000002.1"/>
</dbReference>
<dbReference type="Proteomes" id="UP000027439">
    <property type="component" value="Unassembled WGS sequence"/>
</dbReference>
<evidence type="ECO:0000256" key="7">
    <source>
        <dbReference type="SAM" id="Phobius"/>
    </source>
</evidence>
<dbReference type="InterPro" id="IPR006694">
    <property type="entry name" value="Fatty_acid_hydroxylase"/>
</dbReference>
<evidence type="ECO:0000313" key="9">
    <source>
        <dbReference type="EMBL" id="GGD61919.1"/>
    </source>
</evidence>
<protein>
    <submittedName>
        <fullName evidence="10">Fatty acid hydroxylase</fullName>
    </submittedName>
</protein>
<dbReference type="Pfam" id="PF04116">
    <property type="entry name" value="FA_hydroxylase"/>
    <property type="match status" value="1"/>
</dbReference>
<evidence type="ECO:0000256" key="5">
    <source>
        <dbReference type="ARBA" id="ARBA00023098"/>
    </source>
</evidence>
<keyword evidence="3 7" id="KW-1133">Transmembrane helix</keyword>
<dbReference type="InterPro" id="IPR051689">
    <property type="entry name" value="Sterol_desaturase/TMEM195"/>
</dbReference>
<dbReference type="OrthoDB" id="9770329at2"/>
<sequence>MEMIGKLSMYVLIIVLGASMLEALILSRVHKGTARAFDWHEVWISLADLVGRKLLAFLPLSLATPVFAFAWEHRIHTVTGNTPLTVLMLFIGMEFCYYWYHRASHTMRFFWATHAVHHSPNQLTLSSAYRLGWTNKITGAAMFFTPLVWFGVKPEVVLAALSINLLYQFWLHATWIPKLGWLEYVLNTPSSHRVHHASNAAYLDANFGGVLIVFDRLFGTYVEERADEPCRYGLTTPTTSRNPIVVETEHWTSLAKDVVNAKSVSDAVSFVLRPPGWLPNGGGETTAELQKRAKAT</sequence>
<evidence type="ECO:0000313" key="10">
    <source>
        <dbReference type="EMBL" id="KDR34416.1"/>
    </source>
</evidence>
<dbReference type="GO" id="GO:0050479">
    <property type="term" value="F:glyceryl-ether monooxygenase activity"/>
    <property type="evidence" value="ECO:0007669"/>
    <property type="project" value="TreeGrafter"/>
</dbReference>
<dbReference type="Proteomes" id="UP000597138">
    <property type="component" value="Unassembled WGS sequence"/>
</dbReference>
<feature type="domain" description="Fatty acid hydroxylase" evidence="8">
    <location>
        <begin position="87"/>
        <end position="220"/>
    </location>
</feature>
<dbReference type="AlphaFoldDB" id="A0A069PAT4"/>
<dbReference type="GO" id="GO:0008610">
    <property type="term" value="P:lipid biosynthetic process"/>
    <property type="evidence" value="ECO:0007669"/>
    <property type="project" value="InterPro"/>
</dbReference>
<dbReference type="eggNOG" id="COG3000">
    <property type="taxonomic scope" value="Bacteria"/>
</dbReference>
<evidence type="ECO:0000256" key="1">
    <source>
        <dbReference type="ARBA" id="ARBA00004127"/>
    </source>
</evidence>
<dbReference type="STRING" id="1071679.BG57_05360"/>
<gene>
    <name evidence="10" type="ORF">BG57_05360</name>
    <name evidence="9" type="ORF">GCM10010985_15090</name>
</gene>
<keyword evidence="4" id="KW-0560">Oxidoreductase</keyword>
<dbReference type="EMBL" id="JFHE01000013">
    <property type="protein sequence ID" value="KDR34416.1"/>
    <property type="molecule type" value="Genomic_DNA"/>
</dbReference>